<gene>
    <name evidence="8" type="ORF">SAMN04488078_102811</name>
</gene>
<dbReference type="SUPFAM" id="SSF56349">
    <property type="entry name" value="DNA breaking-rejoining enzymes"/>
    <property type="match status" value="1"/>
</dbReference>
<dbReference type="InterPro" id="IPR038488">
    <property type="entry name" value="Integrase_DNA-bd_sf"/>
</dbReference>
<sequence length="439" mass="47432">MRAKITLPFLRNLKPTGREFFIWDETMPGFGVRVKPQGTASFLVQHKTTDGRTRRKTLGTFGKSGHPTLQQARQAAQKILAEVQLGADPIGDARAKRDAMTVATLCAEYLSEAEAGRILNRSGRPKAQSTLETDRGRIRQHILPLLGKKRLDEITRQDIAQFIRNVEIGKTARSEASGKLRGRTVVTGGAGTARRTAGLLSGILTFAVEQGYIATNVAHGVKRSSDKKRTLGDVTRLYAALGRALDAAEDCGEDWRAIALVRLIALTGMRRSEAVNLRWSEVHRSSGKLDLASSKTGRSVRPLSRGAIDVLDDLPGAWGQGFVFPAPRIDGAAYASLPNAWARITASPELDEQDRNSLAKTTPHHLRHAVASTGHDMGLSVPTIGAILGHASSGVTAGYIHVVDHALRSAADRLGDAVAEAMGGRQRVADKIVQFPQYQ</sequence>
<dbReference type="GO" id="GO:0003677">
    <property type="term" value="F:DNA binding"/>
    <property type="evidence" value="ECO:0007669"/>
    <property type="project" value="UniProtKB-UniRule"/>
</dbReference>
<protein>
    <submittedName>
        <fullName evidence="8">Site-specific recombinase XerD</fullName>
    </submittedName>
</protein>
<evidence type="ECO:0000259" key="6">
    <source>
        <dbReference type="PROSITE" id="PS51898"/>
    </source>
</evidence>
<evidence type="ECO:0000313" key="9">
    <source>
        <dbReference type="Proteomes" id="UP000198440"/>
    </source>
</evidence>
<dbReference type="PROSITE" id="PS51900">
    <property type="entry name" value="CB"/>
    <property type="match status" value="1"/>
</dbReference>
<dbReference type="GO" id="GO:0015074">
    <property type="term" value="P:DNA integration"/>
    <property type="evidence" value="ECO:0007669"/>
    <property type="project" value="UniProtKB-KW"/>
</dbReference>
<name>A0A239GPU1_9RHOB</name>
<dbReference type="CDD" id="cd00796">
    <property type="entry name" value="INT_Rci_Hp1_C"/>
    <property type="match status" value="1"/>
</dbReference>
<dbReference type="Pfam" id="PF13356">
    <property type="entry name" value="Arm-DNA-bind_3"/>
    <property type="match status" value="1"/>
</dbReference>
<feature type="domain" description="Tyr recombinase" evidence="6">
    <location>
        <begin position="224"/>
        <end position="412"/>
    </location>
</feature>
<evidence type="ECO:0000256" key="4">
    <source>
        <dbReference type="ARBA" id="ARBA00023172"/>
    </source>
</evidence>
<evidence type="ECO:0000313" key="8">
    <source>
        <dbReference type="EMBL" id="SNS70808.1"/>
    </source>
</evidence>
<evidence type="ECO:0000256" key="3">
    <source>
        <dbReference type="ARBA" id="ARBA00023125"/>
    </source>
</evidence>
<dbReference type="Pfam" id="PF00589">
    <property type="entry name" value="Phage_integrase"/>
    <property type="match status" value="1"/>
</dbReference>
<dbReference type="InterPro" id="IPR002104">
    <property type="entry name" value="Integrase_catalytic"/>
</dbReference>
<dbReference type="InterPro" id="IPR004107">
    <property type="entry name" value="Integrase_SAM-like_N"/>
</dbReference>
<dbReference type="InterPro" id="IPR010998">
    <property type="entry name" value="Integrase_recombinase_N"/>
</dbReference>
<dbReference type="PANTHER" id="PTHR30629:SF2">
    <property type="entry name" value="PROPHAGE INTEGRASE INTS-RELATED"/>
    <property type="match status" value="1"/>
</dbReference>
<keyword evidence="3 5" id="KW-0238">DNA-binding</keyword>
<reference evidence="8 9" key="1">
    <citation type="submission" date="2017-06" db="EMBL/GenBank/DDBJ databases">
        <authorList>
            <person name="Kim H.J."/>
            <person name="Triplett B.A."/>
        </authorList>
    </citation>
    <scope>NUCLEOTIDE SEQUENCE [LARGE SCALE GENOMIC DNA]</scope>
    <source>
        <strain evidence="8 9">DSM 11445</strain>
    </source>
</reference>
<feature type="domain" description="Core-binding (CB)" evidence="7">
    <location>
        <begin position="100"/>
        <end position="208"/>
    </location>
</feature>
<organism evidence="8 9">
    <name type="scientific">Antarctobacter heliothermus</name>
    <dbReference type="NCBI Taxonomy" id="74033"/>
    <lineage>
        <taxon>Bacteria</taxon>
        <taxon>Pseudomonadati</taxon>
        <taxon>Pseudomonadota</taxon>
        <taxon>Alphaproteobacteria</taxon>
        <taxon>Rhodobacterales</taxon>
        <taxon>Roseobacteraceae</taxon>
        <taxon>Antarctobacter</taxon>
    </lineage>
</organism>
<evidence type="ECO:0000259" key="7">
    <source>
        <dbReference type="PROSITE" id="PS51900"/>
    </source>
</evidence>
<dbReference type="InterPro" id="IPR013762">
    <property type="entry name" value="Integrase-like_cat_sf"/>
</dbReference>
<dbReference type="InterPro" id="IPR044068">
    <property type="entry name" value="CB"/>
</dbReference>
<keyword evidence="2" id="KW-0229">DNA integration</keyword>
<dbReference type="InterPro" id="IPR025166">
    <property type="entry name" value="Integrase_DNA_bind_dom"/>
</dbReference>
<accession>A0A239GPU1</accession>
<evidence type="ECO:0000256" key="2">
    <source>
        <dbReference type="ARBA" id="ARBA00022908"/>
    </source>
</evidence>
<dbReference type="GO" id="GO:0006310">
    <property type="term" value="P:DNA recombination"/>
    <property type="evidence" value="ECO:0007669"/>
    <property type="project" value="UniProtKB-KW"/>
</dbReference>
<dbReference type="PROSITE" id="PS51898">
    <property type="entry name" value="TYR_RECOMBINASE"/>
    <property type="match status" value="1"/>
</dbReference>
<proteinExistence type="inferred from homology"/>
<dbReference type="Pfam" id="PF14659">
    <property type="entry name" value="Phage_int_SAM_3"/>
    <property type="match status" value="1"/>
</dbReference>
<comment type="similarity">
    <text evidence="1">Belongs to the 'phage' integrase family.</text>
</comment>
<dbReference type="InterPro" id="IPR050808">
    <property type="entry name" value="Phage_Integrase"/>
</dbReference>
<dbReference type="Gene3D" id="1.10.443.10">
    <property type="entry name" value="Intergrase catalytic core"/>
    <property type="match status" value="1"/>
</dbReference>
<dbReference type="Gene3D" id="3.30.160.390">
    <property type="entry name" value="Integrase, DNA-binding domain"/>
    <property type="match status" value="1"/>
</dbReference>
<dbReference type="InterPro" id="IPR011010">
    <property type="entry name" value="DNA_brk_join_enz"/>
</dbReference>
<dbReference type="Gene3D" id="1.10.150.130">
    <property type="match status" value="1"/>
</dbReference>
<evidence type="ECO:0000256" key="5">
    <source>
        <dbReference type="PROSITE-ProRule" id="PRU01248"/>
    </source>
</evidence>
<dbReference type="EMBL" id="FZON01000028">
    <property type="protein sequence ID" value="SNS70808.1"/>
    <property type="molecule type" value="Genomic_DNA"/>
</dbReference>
<keyword evidence="4" id="KW-0233">DNA recombination</keyword>
<dbReference type="AlphaFoldDB" id="A0A239GPU1"/>
<dbReference type="PANTHER" id="PTHR30629">
    <property type="entry name" value="PROPHAGE INTEGRASE"/>
    <property type="match status" value="1"/>
</dbReference>
<dbReference type="Proteomes" id="UP000198440">
    <property type="component" value="Unassembled WGS sequence"/>
</dbReference>
<evidence type="ECO:0000256" key="1">
    <source>
        <dbReference type="ARBA" id="ARBA00008857"/>
    </source>
</evidence>